<dbReference type="CDD" id="cd05819">
    <property type="entry name" value="NHL"/>
    <property type="match status" value="1"/>
</dbReference>
<dbReference type="GO" id="GO:0061630">
    <property type="term" value="F:ubiquitin protein ligase activity"/>
    <property type="evidence" value="ECO:0007669"/>
    <property type="project" value="TreeGrafter"/>
</dbReference>
<dbReference type="GO" id="GO:0000209">
    <property type="term" value="P:protein polyubiquitination"/>
    <property type="evidence" value="ECO:0007669"/>
    <property type="project" value="TreeGrafter"/>
</dbReference>
<dbReference type="InterPro" id="IPR050952">
    <property type="entry name" value="TRIM-NHL_E3_ligases"/>
</dbReference>
<dbReference type="EMBL" id="JAKMXF010000266">
    <property type="protein sequence ID" value="KAI6653583.1"/>
    <property type="molecule type" value="Genomic_DNA"/>
</dbReference>
<evidence type="ECO:0000313" key="3">
    <source>
        <dbReference type="Proteomes" id="UP001165289"/>
    </source>
</evidence>
<dbReference type="GO" id="GO:0008270">
    <property type="term" value="F:zinc ion binding"/>
    <property type="evidence" value="ECO:0007669"/>
    <property type="project" value="UniProtKB-KW"/>
</dbReference>
<gene>
    <name evidence="2" type="ORF">LOD99_3478</name>
</gene>
<dbReference type="AlphaFoldDB" id="A0AAV7JX38"/>
<dbReference type="InterPro" id="IPR011042">
    <property type="entry name" value="6-blade_b-propeller_TolB-like"/>
</dbReference>
<feature type="region of interest" description="Disordered" evidence="1">
    <location>
        <begin position="140"/>
        <end position="165"/>
    </location>
</feature>
<reference evidence="2 3" key="1">
    <citation type="journal article" date="2023" name="BMC Biol.">
        <title>The compact genome of the sponge Oopsacas minuta (Hexactinellida) is lacking key metazoan core genes.</title>
        <authorList>
            <person name="Santini S."/>
            <person name="Schenkelaars Q."/>
            <person name="Jourda C."/>
            <person name="Duchesne M."/>
            <person name="Belahbib H."/>
            <person name="Rocher C."/>
            <person name="Selva M."/>
            <person name="Riesgo A."/>
            <person name="Vervoort M."/>
            <person name="Leys S.P."/>
            <person name="Kodjabachian L."/>
            <person name="Le Bivic A."/>
            <person name="Borchiellini C."/>
            <person name="Claverie J.M."/>
            <person name="Renard E."/>
        </authorList>
    </citation>
    <scope>NUCLEOTIDE SEQUENCE [LARGE SCALE GENOMIC DNA]</scope>
    <source>
        <strain evidence="2">SPO-2</strain>
    </source>
</reference>
<accession>A0AAV7JX38</accession>
<dbReference type="PANTHER" id="PTHR24104">
    <property type="entry name" value="E3 UBIQUITIN-PROTEIN LIGASE NHLRC1-RELATED"/>
    <property type="match status" value="1"/>
</dbReference>
<evidence type="ECO:0000256" key="1">
    <source>
        <dbReference type="SAM" id="MobiDB-lite"/>
    </source>
</evidence>
<dbReference type="GO" id="GO:0043161">
    <property type="term" value="P:proteasome-mediated ubiquitin-dependent protein catabolic process"/>
    <property type="evidence" value="ECO:0007669"/>
    <property type="project" value="TreeGrafter"/>
</dbReference>
<evidence type="ECO:0000313" key="2">
    <source>
        <dbReference type="EMBL" id="KAI6653583.1"/>
    </source>
</evidence>
<dbReference type="Proteomes" id="UP001165289">
    <property type="component" value="Unassembled WGS sequence"/>
</dbReference>
<dbReference type="PANTHER" id="PTHR24104:SF25">
    <property type="entry name" value="PROTEIN LIN-41"/>
    <property type="match status" value="1"/>
</dbReference>
<organism evidence="2 3">
    <name type="scientific">Oopsacas minuta</name>
    <dbReference type="NCBI Taxonomy" id="111878"/>
    <lineage>
        <taxon>Eukaryota</taxon>
        <taxon>Metazoa</taxon>
        <taxon>Porifera</taxon>
        <taxon>Hexactinellida</taxon>
        <taxon>Hexasterophora</taxon>
        <taxon>Lyssacinosida</taxon>
        <taxon>Leucopsacidae</taxon>
        <taxon>Oopsacas</taxon>
    </lineage>
</organism>
<keyword evidence="3" id="KW-1185">Reference proteome</keyword>
<protein>
    <submittedName>
        <fullName evidence="2">NHL repeat containing protein</fullName>
    </submittedName>
</protein>
<dbReference type="SUPFAM" id="SSF101898">
    <property type="entry name" value="NHL repeat"/>
    <property type="match status" value="1"/>
</dbReference>
<feature type="region of interest" description="Disordered" evidence="1">
    <location>
        <begin position="1"/>
        <end position="35"/>
    </location>
</feature>
<name>A0AAV7JX38_9METZ</name>
<dbReference type="Gene3D" id="2.120.10.30">
    <property type="entry name" value="TolB, C-terminal domain"/>
    <property type="match status" value="2"/>
</dbReference>
<sequence length="425" mass="47511">MASPITHPSSSKEDEESEDPFAQAETQIHEALDGPIELLSGRKDKLLADINALRKDYNAKKLTCSESLQELKSSREELLNITSLMRENQAQGEMMKAIKNLEARISALEEAAPPFPEINFTCDTGELTDLIPTLGEIRLASDPEPTSHAPDQSESNIPIDKKPPKSFGVIGRKPGEIDNPNCICVDNDNDKIYITDMGKSLIHVFSIQGEYLREFAKGKMSAPHGIVSHNGFVYVTDFEVNTIFKFKHEEYEFVKKTNSRTPDERLNRPHGIAADRSELYIAEPFKHRVSVYGTDLTYKGTLLSGAIKKSFSIRVMNRHLFVLQVRTNTIKVLDLQSGDVKKSLVIDEDGIPLFNAHSFVFDSNENVYISNHGCNYLKKIPKHGGFVQMLQLGKWGVSDIRGVAVDKEDRLFVLFGKGPFSVAVL</sequence>
<comment type="caution">
    <text evidence="2">The sequence shown here is derived from an EMBL/GenBank/DDBJ whole genome shotgun (WGS) entry which is preliminary data.</text>
</comment>
<proteinExistence type="predicted"/>